<dbReference type="GO" id="GO:0003676">
    <property type="term" value="F:nucleic acid binding"/>
    <property type="evidence" value="ECO:0007669"/>
    <property type="project" value="InterPro"/>
</dbReference>
<dbReference type="NCBIfam" id="NF033516">
    <property type="entry name" value="transpos_IS3"/>
    <property type="match status" value="1"/>
</dbReference>
<feature type="domain" description="Integrase catalytic" evidence="1">
    <location>
        <begin position="105"/>
        <end position="219"/>
    </location>
</feature>
<dbReference type="Pfam" id="PF13276">
    <property type="entry name" value="HTH_21"/>
    <property type="match status" value="1"/>
</dbReference>
<evidence type="ECO:0000313" key="3">
    <source>
        <dbReference type="Proteomes" id="UP000490980"/>
    </source>
</evidence>
<organism evidence="2 3">
    <name type="scientific">Luteibacter anthropi</name>
    <dbReference type="NCBI Taxonomy" id="564369"/>
    <lineage>
        <taxon>Bacteria</taxon>
        <taxon>Pseudomonadati</taxon>
        <taxon>Pseudomonadota</taxon>
        <taxon>Gammaproteobacteria</taxon>
        <taxon>Lysobacterales</taxon>
        <taxon>Rhodanobacteraceae</taxon>
        <taxon>Luteibacter</taxon>
    </lineage>
</organism>
<reference evidence="2 3" key="1">
    <citation type="submission" date="2020-03" db="EMBL/GenBank/DDBJ databases">
        <authorList>
            <person name="Lai Q."/>
        </authorList>
    </citation>
    <scope>NUCLEOTIDE SEQUENCE [LARGE SCALE GENOMIC DNA]</scope>
    <source>
        <strain evidence="2 3">CCUG 25036</strain>
    </source>
</reference>
<dbReference type="AlphaFoldDB" id="A0A7X5UEK4"/>
<evidence type="ECO:0000259" key="1">
    <source>
        <dbReference type="PROSITE" id="PS50994"/>
    </source>
</evidence>
<dbReference type="RefSeq" id="WP_166953031.1">
    <property type="nucleotide sequence ID" value="NZ_JAARLZ010000021.1"/>
</dbReference>
<proteinExistence type="predicted"/>
<dbReference type="PANTHER" id="PTHR46889">
    <property type="entry name" value="TRANSPOSASE INSF FOR INSERTION SEQUENCE IS3B-RELATED"/>
    <property type="match status" value="1"/>
</dbReference>
<dbReference type="PANTHER" id="PTHR46889:SF4">
    <property type="entry name" value="TRANSPOSASE INSO FOR INSERTION SEQUENCE ELEMENT IS911B-RELATED"/>
    <property type="match status" value="1"/>
</dbReference>
<dbReference type="InterPro" id="IPR036397">
    <property type="entry name" value="RNaseH_sf"/>
</dbReference>
<evidence type="ECO:0000313" key="2">
    <source>
        <dbReference type="EMBL" id="NII09058.1"/>
    </source>
</evidence>
<protein>
    <submittedName>
        <fullName evidence="2">IS3 family transposase</fullName>
    </submittedName>
</protein>
<dbReference type="Proteomes" id="UP000490980">
    <property type="component" value="Unassembled WGS sequence"/>
</dbReference>
<dbReference type="InterPro" id="IPR001584">
    <property type="entry name" value="Integrase_cat-core"/>
</dbReference>
<dbReference type="EMBL" id="JAARLZ010000021">
    <property type="protein sequence ID" value="NII09058.1"/>
    <property type="molecule type" value="Genomic_DNA"/>
</dbReference>
<dbReference type="Gene3D" id="3.30.420.10">
    <property type="entry name" value="Ribonuclease H-like superfamily/Ribonuclease H"/>
    <property type="match status" value="1"/>
</dbReference>
<accession>A0A7X5UEK4</accession>
<dbReference type="Pfam" id="PF00665">
    <property type="entry name" value="rve"/>
    <property type="match status" value="1"/>
</dbReference>
<name>A0A7X5UEK4_9GAMM</name>
<dbReference type="InterPro" id="IPR012337">
    <property type="entry name" value="RNaseH-like_sf"/>
</dbReference>
<comment type="caution">
    <text evidence="2">The sequence shown here is derived from an EMBL/GenBank/DDBJ whole genome shotgun (WGS) entry which is preliminary data.</text>
</comment>
<dbReference type="InterPro" id="IPR025948">
    <property type="entry name" value="HTH-like_dom"/>
</dbReference>
<sequence>MRGHLSVRRVYAILGWSRSGFYTVPMPKPPVEARLAKTAHAIHRSSRQSVGARRMARGLRRHGFTIGREAAATLMRRLGLQVRKKRYQHYRRNTKPAPAANVLNRQFDPGHANQAWVGDITFIPTRQGWLYLAVVVDLFSRRIIGWATSTVADTRQALAASELAFALRRPGPGVIMHTDQGCQYTSDRFVAHLAQHGAIQSMSRKGNCWDNAVVERVFR</sequence>
<dbReference type="PROSITE" id="PS50994">
    <property type="entry name" value="INTEGRASE"/>
    <property type="match status" value="1"/>
</dbReference>
<dbReference type="InterPro" id="IPR050900">
    <property type="entry name" value="Transposase_IS3/IS150/IS904"/>
</dbReference>
<feature type="non-terminal residue" evidence="2">
    <location>
        <position position="219"/>
    </location>
</feature>
<dbReference type="GO" id="GO:0015074">
    <property type="term" value="P:DNA integration"/>
    <property type="evidence" value="ECO:0007669"/>
    <property type="project" value="InterPro"/>
</dbReference>
<gene>
    <name evidence="2" type="ORF">HBF25_21985</name>
</gene>
<dbReference type="SUPFAM" id="SSF53098">
    <property type="entry name" value="Ribonuclease H-like"/>
    <property type="match status" value="1"/>
</dbReference>
<keyword evidence="3" id="KW-1185">Reference proteome</keyword>
<dbReference type="InterPro" id="IPR048020">
    <property type="entry name" value="Transpos_IS3"/>
</dbReference>